<comment type="caution">
    <text evidence="11">The sequence shown here is derived from an EMBL/GenBank/DDBJ whole genome shotgun (WGS) entry which is preliminary data.</text>
</comment>
<keyword evidence="6 9" id="KW-1133">Transmembrane helix</keyword>
<accession>A0ABD5WDR2</accession>
<feature type="transmembrane region" description="Helical" evidence="9">
    <location>
        <begin position="14"/>
        <end position="35"/>
    </location>
</feature>
<dbReference type="RefSeq" id="WP_284032957.1">
    <property type="nucleotide sequence ID" value="NZ_CP126154.1"/>
</dbReference>
<evidence type="ECO:0000259" key="10">
    <source>
        <dbReference type="Pfam" id="PF01769"/>
    </source>
</evidence>
<feature type="domain" description="SLC41A/MgtE integral membrane" evidence="10">
    <location>
        <begin position="49"/>
        <end position="181"/>
    </location>
</feature>
<dbReference type="SUPFAM" id="SSF161093">
    <property type="entry name" value="MgtE membrane domain-like"/>
    <property type="match status" value="1"/>
</dbReference>
<feature type="transmembrane region" description="Helical" evidence="9">
    <location>
        <begin position="125"/>
        <end position="153"/>
    </location>
</feature>
<keyword evidence="7" id="KW-0406">Ion transport</keyword>
<dbReference type="PANTHER" id="PTHR16228">
    <property type="entry name" value="DIVALENT CATION TRANSPORTER SOLUTE CARRIER FAMILY 41"/>
    <property type="match status" value="1"/>
</dbReference>
<comment type="subcellular location">
    <subcellularLocation>
        <location evidence="1">Membrane</location>
        <topology evidence="1">Multi-pass membrane protein</topology>
    </subcellularLocation>
</comment>
<keyword evidence="5" id="KW-0460">Magnesium</keyword>
<dbReference type="PANTHER" id="PTHR16228:SF7">
    <property type="entry name" value="SLC41A_MGTE INTEGRAL MEMBRANE DOMAIN-CONTAINING PROTEIN"/>
    <property type="match status" value="1"/>
</dbReference>
<evidence type="ECO:0000256" key="9">
    <source>
        <dbReference type="SAM" id="Phobius"/>
    </source>
</evidence>
<dbReference type="InterPro" id="IPR006667">
    <property type="entry name" value="SLC41_membr_dom"/>
</dbReference>
<evidence type="ECO:0000256" key="8">
    <source>
        <dbReference type="ARBA" id="ARBA00023136"/>
    </source>
</evidence>
<dbReference type="AlphaFoldDB" id="A0ABD5WDR2"/>
<dbReference type="GeneID" id="81124857"/>
<evidence type="ECO:0000313" key="12">
    <source>
        <dbReference type="Proteomes" id="UP001596461"/>
    </source>
</evidence>
<dbReference type="Gene3D" id="1.10.357.20">
    <property type="entry name" value="SLC41 divalent cation transporters, integral membrane domain"/>
    <property type="match status" value="1"/>
</dbReference>
<dbReference type="GO" id="GO:0016020">
    <property type="term" value="C:membrane"/>
    <property type="evidence" value="ECO:0007669"/>
    <property type="project" value="UniProtKB-SubCell"/>
</dbReference>
<evidence type="ECO:0000313" key="11">
    <source>
        <dbReference type="EMBL" id="MFC7070047.1"/>
    </source>
</evidence>
<evidence type="ECO:0000256" key="5">
    <source>
        <dbReference type="ARBA" id="ARBA00022842"/>
    </source>
</evidence>
<dbReference type="InterPro" id="IPR045349">
    <property type="entry name" value="SLC41A1-3"/>
</dbReference>
<evidence type="ECO:0000256" key="6">
    <source>
        <dbReference type="ARBA" id="ARBA00022989"/>
    </source>
</evidence>
<gene>
    <name evidence="11" type="ORF">ACFQL9_10365</name>
</gene>
<evidence type="ECO:0000256" key="3">
    <source>
        <dbReference type="ARBA" id="ARBA00022448"/>
    </source>
</evidence>
<keyword evidence="3" id="KW-0813">Transport</keyword>
<evidence type="ECO:0000256" key="1">
    <source>
        <dbReference type="ARBA" id="ARBA00004141"/>
    </source>
</evidence>
<evidence type="ECO:0000256" key="7">
    <source>
        <dbReference type="ARBA" id="ARBA00023065"/>
    </source>
</evidence>
<evidence type="ECO:0000256" key="2">
    <source>
        <dbReference type="ARBA" id="ARBA00009749"/>
    </source>
</evidence>
<proteinExistence type="inferred from homology"/>
<keyword evidence="12" id="KW-1185">Reference proteome</keyword>
<sequence length="197" mass="19666">MGIRETALEAYREALPALAASLVGGLLAGVVLGGMRAELRAVEGLLVLVPALLATRGNVYGSFGARVSTGLHQGLVEPRVRAGDERLRRAAVAALANGLLASGVAAVLAFLVLTLLGAPVAPLPVLVGVALTAGLLSGTALTVVVVLVVFAGYRRGHNPDTLVGPIVTTTGDVFGVLFLLIAVRVVLGVAGLLGGGG</sequence>
<reference evidence="11 12" key="1">
    <citation type="journal article" date="2019" name="Int. J. Syst. Evol. Microbiol.">
        <title>The Global Catalogue of Microorganisms (GCM) 10K type strain sequencing project: providing services to taxonomists for standard genome sequencing and annotation.</title>
        <authorList>
            <consortium name="The Broad Institute Genomics Platform"/>
            <consortium name="The Broad Institute Genome Sequencing Center for Infectious Disease"/>
            <person name="Wu L."/>
            <person name="Ma J."/>
        </authorList>
    </citation>
    <scope>NUCLEOTIDE SEQUENCE [LARGE SCALE GENOMIC DNA]</scope>
    <source>
        <strain evidence="11 12">DT31</strain>
    </source>
</reference>
<dbReference type="GO" id="GO:0006811">
    <property type="term" value="P:monoatomic ion transport"/>
    <property type="evidence" value="ECO:0007669"/>
    <property type="project" value="UniProtKB-KW"/>
</dbReference>
<feature type="transmembrane region" description="Helical" evidence="9">
    <location>
        <begin position="90"/>
        <end position="113"/>
    </location>
</feature>
<dbReference type="InterPro" id="IPR036739">
    <property type="entry name" value="SLC41_membr_dom_sf"/>
</dbReference>
<dbReference type="EMBL" id="JBHTAH010000007">
    <property type="protein sequence ID" value="MFC7070047.1"/>
    <property type="molecule type" value="Genomic_DNA"/>
</dbReference>
<keyword evidence="8 9" id="KW-0472">Membrane</keyword>
<protein>
    <submittedName>
        <fullName evidence="11">Magnesium transporter</fullName>
    </submittedName>
</protein>
<organism evidence="11 12">
    <name type="scientific">Halobaculum lipolyticum</name>
    <dbReference type="NCBI Taxonomy" id="3032001"/>
    <lineage>
        <taxon>Archaea</taxon>
        <taxon>Methanobacteriati</taxon>
        <taxon>Methanobacteriota</taxon>
        <taxon>Stenosarchaea group</taxon>
        <taxon>Halobacteria</taxon>
        <taxon>Halobacteriales</taxon>
        <taxon>Haloferacaceae</taxon>
        <taxon>Halobaculum</taxon>
    </lineage>
</organism>
<comment type="similarity">
    <text evidence="2">Belongs to the SLC41A transporter family.</text>
</comment>
<dbReference type="Pfam" id="PF01769">
    <property type="entry name" value="MgtE"/>
    <property type="match status" value="1"/>
</dbReference>
<evidence type="ECO:0000256" key="4">
    <source>
        <dbReference type="ARBA" id="ARBA00022692"/>
    </source>
</evidence>
<name>A0ABD5WDR2_9EURY</name>
<keyword evidence="4 9" id="KW-0812">Transmembrane</keyword>
<dbReference type="Proteomes" id="UP001596461">
    <property type="component" value="Unassembled WGS sequence"/>
</dbReference>
<feature type="transmembrane region" description="Helical" evidence="9">
    <location>
        <begin position="173"/>
        <end position="194"/>
    </location>
</feature>